<evidence type="ECO:0000313" key="2">
    <source>
        <dbReference type="Proteomes" id="UP000799779"/>
    </source>
</evidence>
<dbReference type="Proteomes" id="UP000799779">
    <property type="component" value="Unassembled WGS sequence"/>
</dbReference>
<dbReference type="AlphaFoldDB" id="A0A6A5WEJ0"/>
<name>A0A6A5WEJ0_9PLEO</name>
<protein>
    <submittedName>
        <fullName evidence="1">Uncharacterized protein</fullName>
    </submittedName>
</protein>
<keyword evidence="2" id="KW-1185">Reference proteome</keyword>
<evidence type="ECO:0000313" key="1">
    <source>
        <dbReference type="EMBL" id="KAF1999314.1"/>
    </source>
</evidence>
<proteinExistence type="predicted"/>
<gene>
    <name evidence="1" type="ORF">P154DRAFT_523349</name>
</gene>
<dbReference type="EMBL" id="ML977596">
    <property type="protein sequence ID" value="KAF1999314.1"/>
    <property type="molecule type" value="Genomic_DNA"/>
</dbReference>
<sequence>MSRLKRVRIKSNNSIHMTMGGNPDEEEDDSEAVHNYFFHLQTTDAVLEVGRKPSWGQSLTGSVGGSINGLSLSPIVEEGRLLLPLTSSCVGTKFDPLISWYRSTSSVVQFAVVFAALRVKAASRGFCSLKPSPTDPVIRSKDLGRSKLVK</sequence>
<reference evidence="1" key="1">
    <citation type="journal article" date="2020" name="Stud. Mycol.">
        <title>101 Dothideomycetes genomes: a test case for predicting lifestyles and emergence of pathogens.</title>
        <authorList>
            <person name="Haridas S."/>
            <person name="Albert R."/>
            <person name="Binder M."/>
            <person name="Bloem J."/>
            <person name="Labutti K."/>
            <person name="Salamov A."/>
            <person name="Andreopoulos B."/>
            <person name="Baker S."/>
            <person name="Barry K."/>
            <person name="Bills G."/>
            <person name="Bluhm B."/>
            <person name="Cannon C."/>
            <person name="Castanera R."/>
            <person name="Culley D."/>
            <person name="Daum C."/>
            <person name="Ezra D."/>
            <person name="Gonzalez J."/>
            <person name="Henrissat B."/>
            <person name="Kuo A."/>
            <person name="Liang C."/>
            <person name="Lipzen A."/>
            <person name="Lutzoni F."/>
            <person name="Magnuson J."/>
            <person name="Mondo S."/>
            <person name="Nolan M."/>
            <person name="Ohm R."/>
            <person name="Pangilinan J."/>
            <person name="Park H.-J."/>
            <person name="Ramirez L."/>
            <person name="Alfaro M."/>
            <person name="Sun H."/>
            <person name="Tritt A."/>
            <person name="Yoshinaga Y."/>
            <person name="Zwiers L.-H."/>
            <person name="Turgeon B."/>
            <person name="Goodwin S."/>
            <person name="Spatafora J."/>
            <person name="Crous P."/>
            <person name="Grigoriev I."/>
        </authorList>
    </citation>
    <scope>NUCLEOTIDE SEQUENCE</scope>
    <source>
        <strain evidence="1">CBS 123094</strain>
    </source>
</reference>
<accession>A0A6A5WEJ0</accession>
<organism evidence="1 2">
    <name type="scientific">Amniculicola lignicola CBS 123094</name>
    <dbReference type="NCBI Taxonomy" id="1392246"/>
    <lineage>
        <taxon>Eukaryota</taxon>
        <taxon>Fungi</taxon>
        <taxon>Dikarya</taxon>
        <taxon>Ascomycota</taxon>
        <taxon>Pezizomycotina</taxon>
        <taxon>Dothideomycetes</taxon>
        <taxon>Pleosporomycetidae</taxon>
        <taxon>Pleosporales</taxon>
        <taxon>Amniculicolaceae</taxon>
        <taxon>Amniculicola</taxon>
    </lineage>
</organism>